<dbReference type="GO" id="GO:0008270">
    <property type="term" value="F:zinc ion binding"/>
    <property type="evidence" value="ECO:0007669"/>
    <property type="project" value="InterPro"/>
</dbReference>
<dbReference type="RefSeq" id="WP_123664082.1">
    <property type="nucleotide sequence ID" value="NZ_RJKE01000001.1"/>
</dbReference>
<evidence type="ECO:0000256" key="7">
    <source>
        <dbReference type="ARBA" id="ARBA00022723"/>
    </source>
</evidence>
<dbReference type="Pfam" id="PF01433">
    <property type="entry name" value="Peptidase_M1"/>
    <property type="match status" value="1"/>
</dbReference>
<proteinExistence type="inferred from homology"/>
<dbReference type="Gene3D" id="2.60.40.1730">
    <property type="entry name" value="tricorn interacting facor f3 domain"/>
    <property type="match status" value="1"/>
</dbReference>
<dbReference type="InterPro" id="IPR014782">
    <property type="entry name" value="Peptidase_M1_dom"/>
</dbReference>
<comment type="caution">
    <text evidence="16">The sequence shown here is derived from an EMBL/GenBank/DDBJ whole genome shotgun (WGS) entry which is preliminary data.</text>
</comment>
<keyword evidence="9" id="KW-0862">Zinc</keyword>
<feature type="signal peptide" evidence="13">
    <location>
        <begin position="1"/>
        <end position="24"/>
    </location>
</feature>
<comment type="similarity">
    <text evidence="3">Belongs to the peptidase M1 family.</text>
</comment>
<evidence type="ECO:0000256" key="13">
    <source>
        <dbReference type="SAM" id="SignalP"/>
    </source>
</evidence>
<dbReference type="InterPro" id="IPR027268">
    <property type="entry name" value="Peptidase_M4/M1_CTD_sf"/>
</dbReference>
<dbReference type="OrthoDB" id="100605at2"/>
<gene>
    <name evidence="16" type="ORF">EDD29_1988</name>
</gene>
<dbReference type="InterPro" id="IPR001930">
    <property type="entry name" value="Peptidase_M1"/>
</dbReference>
<dbReference type="AlphaFoldDB" id="A0A3N1CT29"/>
<protein>
    <recommendedName>
        <fullName evidence="5">Aminopeptidase N</fullName>
        <ecNumber evidence="4">3.4.11.2</ecNumber>
    </recommendedName>
    <alternativeName>
        <fullName evidence="11">Alanine aminopeptidase</fullName>
    </alternativeName>
    <alternativeName>
        <fullName evidence="12">Lysyl aminopeptidase</fullName>
    </alternativeName>
</protein>
<evidence type="ECO:0000256" key="10">
    <source>
        <dbReference type="ARBA" id="ARBA00023049"/>
    </source>
</evidence>
<keyword evidence="17" id="KW-1185">Reference proteome</keyword>
<keyword evidence="13" id="KW-0732">Signal</keyword>
<feature type="domain" description="Aminopeptidase N-like N-terminal" evidence="15">
    <location>
        <begin position="162"/>
        <end position="223"/>
    </location>
</feature>
<reference evidence="16 17" key="1">
    <citation type="submission" date="2018-11" db="EMBL/GenBank/DDBJ databases">
        <title>Sequencing the genomes of 1000 actinobacteria strains.</title>
        <authorList>
            <person name="Klenk H.-P."/>
        </authorList>
    </citation>
    <scope>NUCLEOTIDE SEQUENCE [LARGE SCALE GENOMIC DNA]</scope>
    <source>
        <strain evidence="16 17">DSM 44254</strain>
    </source>
</reference>
<dbReference type="GO" id="GO:0006508">
    <property type="term" value="P:proteolysis"/>
    <property type="evidence" value="ECO:0007669"/>
    <property type="project" value="UniProtKB-KW"/>
</dbReference>
<evidence type="ECO:0000256" key="11">
    <source>
        <dbReference type="ARBA" id="ARBA00029811"/>
    </source>
</evidence>
<name>A0A3N1CT29_9ACTN</name>
<comment type="catalytic activity">
    <reaction evidence="1">
        <text>Release of an N-terminal amino acid, Xaa-|-Yaa- from a peptide, amide or arylamide. Xaa is preferably Ala, but may be most amino acids including Pro (slow action). When a terminal hydrophobic residue is followed by a prolyl residue, the two may be released as an intact Xaa-Pro dipeptide.</text>
        <dbReference type="EC" id="3.4.11.2"/>
    </reaction>
</comment>
<dbReference type="GO" id="GO:0008237">
    <property type="term" value="F:metallopeptidase activity"/>
    <property type="evidence" value="ECO:0007669"/>
    <property type="project" value="UniProtKB-KW"/>
</dbReference>
<evidence type="ECO:0000256" key="5">
    <source>
        <dbReference type="ARBA" id="ARBA00015611"/>
    </source>
</evidence>
<dbReference type="InterPro" id="IPR050344">
    <property type="entry name" value="Peptidase_M1_aminopeptidases"/>
</dbReference>
<comment type="cofactor">
    <cofactor evidence="2">
        <name>Zn(2+)</name>
        <dbReference type="ChEBI" id="CHEBI:29105"/>
    </cofactor>
</comment>
<dbReference type="CDD" id="cd09603">
    <property type="entry name" value="M1_APN_like"/>
    <property type="match status" value="1"/>
</dbReference>
<dbReference type="PRINTS" id="PR00756">
    <property type="entry name" value="ALADIPTASE"/>
</dbReference>
<evidence type="ECO:0000256" key="6">
    <source>
        <dbReference type="ARBA" id="ARBA00022670"/>
    </source>
</evidence>
<dbReference type="GO" id="GO:0016285">
    <property type="term" value="F:alanyl aminopeptidase activity"/>
    <property type="evidence" value="ECO:0007669"/>
    <property type="project" value="UniProtKB-EC"/>
</dbReference>
<dbReference type="Pfam" id="PF17900">
    <property type="entry name" value="Peptidase_M1_N"/>
    <property type="match status" value="1"/>
</dbReference>
<dbReference type="InterPro" id="IPR042097">
    <property type="entry name" value="Aminopeptidase_N-like_N_sf"/>
</dbReference>
<dbReference type="SUPFAM" id="SSF63737">
    <property type="entry name" value="Leukotriene A4 hydrolase N-terminal domain"/>
    <property type="match status" value="1"/>
</dbReference>
<evidence type="ECO:0000259" key="14">
    <source>
        <dbReference type="Pfam" id="PF01433"/>
    </source>
</evidence>
<dbReference type="Proteomes" id="UP000272400">
    <property type="component" value="Unassembled WGS sequence"/>
</dbReference>
<dbReference type="PANTHER" id="PTHR11533">
    <property type="entry name" value="PROTEASE M1 ZINC METALLOPROTEASE"/>
    <property type="match status" value="1"/>
</dbReference>
<accession>A0A3N1CT29</accession>
<evidence type="ECO:0000256" key="2">
    <source>
        <dbReference type="ARBA" id="ARBA00001947"/>
    </source>
</evidence>
<keyword evidence="10" id="KW-0482">Metalloprotease</keyword>
<evidence type="ECO:0000256" key="12">
    <source>
        <dbReference type="ARBA" id="ARBA00031533"/>
    </source>
</evidence>
<dbReference type="EMBL" id="RJKE01000001">
    <property type="protein sequence ID" value="ROO84463.1"/>
    <property type="molecule type" value="Genomic_DNA"/>
</dbReference>
<sequence length="467" mass="49874">MWRSGTVAVAAVAMVLAGTSAVQAGGGGRFTPGAAGAGDPYFPDSGNGGYDVKDYDLSFAYDPATGAITATARIRAEATQDLSSFDLDFLGPLVVDGVEVDGPARWRREGAQELIVTPRKGIVKGRTFTTTVAYHGVPQRIDDPALGTSGWIATSDGVMALNQPFGAATYYPVNDTPKDKATYSVTVTAPSDLTVLANGEKTREKTSRGRTTVTWRMRQPMASELAMLTIGKYNVTRGRTEAGVPSVTAVDTALDTGQGAGFFATTNTVTDWMQRTWGRYPFGSTGGIVDNVGVGYALETQGRSVYDIGTPGRLPSTGTIAHELAHQWFGDSVTPALWKDIWLNEGWATYNDWLYAEATGGRTAQAAFDAAYARAATNPSWQTVMGDPGRDGIYDWSSYTRGAMTLHVLRTTIGDAAFYRLGRAWVSRHEGGVVSTADFRALAEKVSGKDLDALFTTWVYTPGKPAL</sequence>
<dbReference type="SUPFAM" id="SSF55486">
    <property type="entry name" value="Metalloproteases ('zincins'), catalytic domain"/>
    <property type="match status" value="1"/>
</dbReference>
<evidence type="ECO:0000313" key="16">
    <source>
        <dbReference type="EMBL" id="ROO84463.1"/>
    </source>
</evidence>
<organism evidence="16 17">
    <name type="scientific">Actinocorallia herbida</name>
    <dbReference type="NCBI Taxonomy" id="58109"/>
    <lineage>
        <taxon>Bacteria</taxon>
        <taxon>Bacillati</taxon>
        <taxon>Actinomycetota</taxon>
        <taxon>Actinomycetes</taxon>
        <taxon>Streptosporangiales</taxon>
        <taxon>Thermomonosporaceae</taxon>
        <taxon>Actinocorallia</taxon>
    </lineage>
</organism>
<dbReference type="Gene3D" id="1.10.390.10">
    <property type="entry name" value="Neutral Protease Domain 2"/>
    <property type="match status" value="1"/>
</dbReference>
<evidence type="ECO:0000256" key="8">
    <source>
        <dbReference type="ARBA" id="ARBA00022801"/>
    </source>
</evidence>
<keyword evidence="6" id="KW-0645">Protease</keyword>
<dbReference type="InterPro" id="IPR045357">
    <property type="entry name" value="Aminopeptidase_N-like_N"/>
</dbReference>
<evidence type="ECO:0000313" key="17">
    <source>
        <dbReference type="Proteomes" id="UP000272400"/>
    </source>
</evidence>
<evidence type="ECO:0000256" key="1">
    <source>
        <dbReference type="ARBA" id="ARBA00000098"/>
    </source>
</evidence>
<evidence type="ECO:0000259" key="15">
    <source>
        <dbReference type="Pfam" id="PF17900"/>
    </source>
</evidence>
<feature type="domain" description="Peptidase M1 membrane alanine aminopeptidase" evidence="14">
    <location>
        <begin position="318"/>
        <end position="458"/>
    </location>
</feature>
<evidence type="ECO:0000256" key="4">
    <source>
        <dbReference type="ARBA" id="ARBA00012564"/>
    </source>
</evidence>
<dbReference type="EC" id="3.4.11.2" evidence="4"/>
<evidence type="ECO:0000256" key="9">
    <source>
        <dbReference type="ARBA" id="ARBA00022833"/>
    </source>
</evidence>
<evidence type="ECO:0000256" key="3">
    <source>
        <dbReference type="ARBA" id="ARBA00010136"/>
    </source>
</evidence>
<keyword evidence="8" id="KW-0378">Hydrolase</keyword>
<feature type="chain" id="PRO_5018240211" description="Aminopeptidase N" evidence="13">
    <location>
        <begin position="25"/>
        <end position="467"/>
    </location>
</feature>
<keyword evidence="7" id="KW-0479">Metal-binding</keyword>